<organism evidence="5 6">
    <name type="scientific">Salinicola rhizosphaerae</name>
    <dbReference type="NCBI Taxonomy" id="1443141"/>
    <lineage>
        <taxon>Bacteria</taxon>
        <taxon>Pseudomonadati</taxon>
        <taxon>Pseudomonadota</taxon>
        <taxon>Gammaproteobacteria</taxon>
        <taxon>Oceanospirillales</taxon>
        <taxon>Halomonadaceae</taxon>
        <taxon>Salinicola</taxon>
    </lineage>
</organism>
<accession>A0ABQ3DT50</accession>
<dbReference type="SUPFAM" id="SSF48008">
    <property type="entry name" value="GntR ligand-binding domain-like"/>
    <property type="match status" value="1"/>
</dbReference>
<dbReference type="InterPro" id="IPR036388">
    <property type="entry name" value="WH-like_DNA-bd_sf"/>
</dbReference>
<dbReference type="InterPro" id="IPR000524">
    <property type="entry name" value="Tscrpt_reg_HTH_GntR"/>
</dbReference>
<dbReference type="PANTHER" id="PTHR43537:SF5">
    <property type="entry name" value="UXU OPERON TRANSCRIPTIONAL REGULATOR"/>
    <property type="match status" value="1"/>
</dbReference>
<evidence type="ECO:0000256" key="3">
    <source>
        <dbReference type="ARBA" id="ARBA00023163"/>
    </source>
</evidence>
<evidence type="ECO:0000313" key="5">
    <source>
        <dbReference type="EMBL" id="GHB15233.1"/>
    </source>
</evidence>
<evidence type="ECO:0000256" key="1">
    <source>
        <dbReference type="ARBA" id="ARBA00023015"/>
    </source>
</evidence>
<proteinExistence type="predicted"/>
<dbReference type="InterPro" id="IPR036390">
    <property type="entry name" value="WH_DNA-bd_sf"/>
</dbReference>
<dbReference type="Gene3D" id="1.20.120.530">
    <property type="entry name" value="GntR ligand-binding domain-like"/>
    <property type="match status" value="1"/>
</dbReference>
<protein>
    <submittedName>
        <fullName evidence="5">GntR family transcriptional regulator</fullName>
    </submittedName>
</protein>
<dbReference type="RefSeq" id="WP_189443750.1">
    <property type="nucleotide sequence ID" value="NZ_BMZI01000002.1"/>
</dbReference>
<evidence type="ECO:0000256" key="2">
    <source>
        <dbReference type="ARBA" id="ARBA00023125"/>
    </source>
</evidence>
<keyword evidence="6" id="KW-1185">Reference proteome</keyword>
<dbReference type="PRINTS" id="PR00035">
    <property type="entry name" value="HTHGNTR"/>
</dbReference>
<feature type="domain" description="HTH gntR-type" evidence="4">
    <location>
        <begin position="24"/>
        <end position="92"/>
    </location>
</feature>
<dbReference type="Proteomes" id="UP000646745">
    <property type="component" value="Unassembled WGS sequence"/>
</dbReference>
<dbReference type="PROSITE" id="PS50949">
    <property type="entry name" value="HTH_GNTR"/>
    <property type="match status" value="1"/>
</dbReference>
<keyword evidence="2" id="KW-0238">DNA-binding</keyword>
<evidence type="ECO:0000259" key="4">
    <source>
        <dbReference type="PROSITE" id="PS50949"/>
    </source>
</evidence>
<gene>
    <name evidence="5" type="ORF">GCM10009038_12290</name>
</gene>
<keyword evidence="1" id="KW-0805">Transcription regulation</keyword>
<dbReference type="InterPro" id="IPR011711">
    <property type="entry name" value="GntR_C"/>
</dbReference>
<sequence>MSAKAPQSNLPPSELALQRISPQESLSRQIARQLGEQIAQGKIDVGAKLPTETRLCELFGVSRTAVREAIALLRSQGLIETQRGVGSRVVGRERRHASPVRHIRATTAEEILQVLELRMGLEPQAASLAAQRHTPQEALRLQAAHEQFIDACRRGGQARHEDYRFHRTIIEATHNPCFLALYQPLHQEAIPRARLLAGEMEEDAVGGYLERIEREHEAVLMAILSGDGDAAFAAMQRHFDRPYQMYASYQVAGQMAGPMAGDAT</sequence>
<comment type="caution">
    <text evidence="5">The sequence shown here is derived from an EMBL/GenBank/DDBJ whole genome shotgun (WGS) entry which is preliminary data.</text>
</comment>
<reference evidence="6" key="1">
    <citation type="journal article" date="2019" name="Int. J. Syst. Evol. Microbiol.">
        <title>The Global Catalogue of Microorganisms (GCM) 10K type strain sequencing project: providing services to taxonomists for standard genome sequencing and annotation.</title>
        <authorList>
            <consortium name="The Broad Institute Genomics Platform"/>
            <consortium name="The Broad Institute Genome Sequencing Center for Infectious Disease"/>
            <person name="Wu L."/>
            <person name="Ma J."/>
        </authorList>
    </citation>
    <scope>NUCLEOTIDE SEQUENCE [LARGE SCALE GENOMIC DNA]</scope>
    <source>
        <strain evidence="6">KCTC 32998</strain>
    </source>
</reference>
<keyword evidence="3" id="KW-0804">Transcription</keyword>
<dbReference type="CDD" id="cd07377">
    <property type="entry name" value="WHTH_GntR"/>
    <property type="match status" value="1"/>
</dbReference>
<dbReference type="SMART" id="SM00345">
    <property type="entry name" value="HTH_GNTR"/>
    <property type="match status" value="1"/>
</dbReference>
<dbReference type="PANTHER" id="PTHR43537">
    <property type="entry name" value="TRANSCRIPTIONAL REGULATOR, GNTR FAMILY"/>
    <property type="match status" value="1"/>
</dbReference>
<dbReference type="EMBL" id="BMZI01000002">
    <property type="protein sequence ID" value="GHB15233.1"/>
    <property type="molecule type" value="Genomic_DNA"/>
</dbReference>
<dbReference type="SUPFAM" id="SSF46785">
    <property type="entry name" value="Winged helix' DNA-binding domain"/>
    <property type="match status" value="1"/>
</dbReference>
<evidence type="ECO:0000313" key="6">
    <source>
        <dbReference type="Proteomes" id="UP000646745"/>
    </source>
</evidence>
<dbReference type="Gene3D" id="1.10.10.10">
    <property type="entry name" value="Winged helix-like DNA-binding domain superfamily/Winged helix DNA-binding domain"/>
    <property type="match status" value="1"/>
</dbReference>
<dbReference type="Pfam" id="PF07729">
    <property type="entry name" value="FCD"/>
    <property type="match status" value="1"/>
</dbReference>
<dbReference type="InterPro" id="IPR008920">
    <property type="entry name" value="TF_FadR/GntR_C"/>
</dbReference>
<dbReference type="Pfam" id="PF00392">
    <property type="entry name" value="GntR"/>
    <property type="match status" value="1"/>
</dbReference>
<dbReference type="SMART" id="SM00895">
    <property type="entry name" value="FCD"/>
    <property type="match status" value="1"/>
</dbReference>
<name>A0ABQ3DT50_9GAMM</name>